<evidence type="ECO:0000313" key="7">
    <source>
        <dbReference type="EMBL" id="OQW90092.1"/>
    </source>
</evidence>
<evidence type="ECO:0000256" key="4">
    <source>
        <dbReference type="ARBA" id="ARBA00023163"/>
    </source>
</evidence>
<dbReference type="PRINTS" id="PR00455">
    <property type="entry name" value="HTHTETR"/>
</dbReference>
<dbReference type="SUPFAM" id="SSF46689">
    <property type="entry name" value="Homeodomain-like"/>
    <property type="match status" value="1"/>
</dbReference>
<keyword evidence="2" id="KW-0805">Transcription regulation</keyword>
<dbReference type="PANTHER" id="PTHR30055">
    <property type="entry name" value="HTH-TYPE TRANSCRIPTIONAL REGULATOR RUTR"/>
    <property type="match status" value="1"/>
</dbReference>
<evidence type="ECO:0000256" key="3">
    <source>
        <dbReference type="ARBA" id="ARBA00023125"/>
    </source>
</evidence>
<dbReference type="InterPro" id="IPR050109">
    <property type="entry name" value="HTH-type_TetR-like_transc_reg"/>
</dbReference>
<evidence type="ECO:0000259" key="6">
    <source>
        <dbReference type="PROSITE" id="PS50977"/>
    </source>
</evidence>
<dbReference type="Proteomes" id="UP000192505">
    <property type="component" value="Unassembled WGS sequence"/>
</dbReference>
<evidence type="ECO:0000313" key="8">
    <source>
        <dbReference type="Proteomes" id="UP000192505"/>
    </source>
</evidence>
<organism evidence="7 8">
    <name type="scientific">Rhodoferax ferrireducens</name>
    <dbReference type="NCBI Taxonomy" id="192843"/>
    <lineage>
        <taxon>Bacteria</taxon>
        <taxon>Pseudomonadati</taxon>
        <taxon>Pseudomonadota</taxon>
        <taxon>Betaproteobacteria</taxon>
        <taxon>Burkholderiales</taxon>
        <taxon>Comamonadaceae</taxon>
        <taxon>Rhodoferax</taxon>
    </lineage>
</organism>
<dbReference type="AlphaFoldDB" id="A0A1W9KZC2"/>
<evidence type="ECO:0000256" key="5">
    <source>
        <dbReference type="PROSITE-ProRule" id="PRU00335"/>
    </source>
</evidence>
<name>A0A1W9KZC2_9BURK</name>
<comment type="caution">
    <text evidence="7">The sequence shown here is derived from an EMBL/GenBank/DDBJ whole genome shotgun (WGS) entry which is preliminary data.</text>
</comment>
<accession>A0A1W9KZC2</accession>
<dbReference type="SUPFAM" id="SSF48498">
    <property type="entry name" value="Tetracyclin repressor-like, C-terminal domain"/>
    <property type="match status" value="1"/>
</dbReference>
<dbReference type="Gene3D" id="1.10.357.10">
    <property type="entry name" value="Tetracycline Repressor, domain 2"/>
    <property type="match status" value="1"/>
</dbReference>
<dbReference type="InterPro" id="IPR036271">
    <property type="entry name" value="Tet_transcr_reg_TetR-rel_C_sf"/>
</dbReference>
<keyword evidence="4" id="KW-0804">Transcription</keyword>
<keyword evidence="3 5" id="KW-0238">DNA-binding</keyword>
<dbReference type="InterPro" id="IPR011075">
    <property type="entry name" value="TetR_C"/>
</dbReference>
<dbReference type="GO" id="GO:0003700">
    <property type="term" value="F:DNA-binding transcription factor activity"/>
    <property type="evidence" value="ECO:0007669"/>
    <property type="project" value="TreeGrafter"/>
</dbReference>
<dbReference type="GO" id="GO:0000976">
    <property type="term" value="F:transcription cis-regulatory region binding"/>
    <property type="evidence" value="ECO:0007669"/>
    <property type="project" value="TreeGrafter"/>
</dbReference>
<protein>
    <submittedName>
        <fullName evidence="7">TetR family transcriptional regulator</fullName>
    </submittedName>
</protein>
<gene>
    <name evidence="7" type="ORF">BWK72_02435</name>
</gene>
<evidence type="ECO:0000256" key="2">
    <source>
        <dbReference type="ARBA" id="ARBA00023015"/>
    </source>
</evidence>
<feature type="DNA-binding region" description="H-T-H motif" evidence="5">
    <location>
        <begin position="36"/>
        <end position="55"/>
    </location>
</feature>
<proteinExistence type="predicted"/>
<sequence length="215" mass="22991">MPATAKPLKQRTQVRQASLVEAALQLAAERSPANITTTDLANAVGITQGAVFRHFASKEAIWLAVMDGVTEQLMGQLQAAAQTAAPNPVRALEAVFMAHVAFVVAYPGVPRVIFQELQQPQDTALKARVRQLMQQYRTLLMHLLLQAQQEDLIAPQADLTGACMLFIGAVQGLVMQSLMSGDVAAMTQLAPGVFALYRRGLCASPATAQPDAATL</sequence>
<dbReference type="Pfam" id="PF16925">
    <property type="entry name" value="TetR_C_13"/>
    <property type="match status" value="1"/>
</dbReference>
<dbReference type="PROSITE" id="PS01081">
    <property type="entry name" value="HTH_TETR_1"/>
    <property type="match status" value="1"/>
</dbReference>
<dbReference type="InterPro" id="IPR023772">
    <property type="entry name" value="DNA-bd_HTH_TetR-type_CS"/>
</dbReference>
<dbReference type="Pfam" id="PF00440">
    <property type="entry name" value="TetR_N"/>
    <property type="match status" value="1"/>
</dbReference>
<dbReference type="PROSITE" id="PS50977">
    <property type="entry name" value="HTH_TETR_2"/>
    <property type="match status" value="1"/>
</dbReference>
<dbReference type="EMBL" id="MTEI01000001">
    <property type="protein sequence ID" value="OQW90092.1"/>
    <property type="molecule type" value="Genomic_DNA"/>
</dbReference>
<dbReference type="InterPro" id="IPR009057">
    <property type="entry name" value="Homeodomain-like_sf"/>
</dbReference>
<feature type="domain" description="HTH tetR-type" evidence="6">
    <location>
        <begin position="13"/>
        <end position="73"/>
    </location>
</feature>
<dbReference type="PANTHER" id="PTHR30055:SF234">
    <property type="entry name" value="HTH-TYPE TRANSCRIPTIONAL REGULATOR BETI"/>
    <property type="match status" value="1"/>
</dbReference>
<keyword evidence="1" id="KW-0678">Repressor</keyword>
<dbReference type="InterPro" id="IPR001647">
    <property type="entry name" value="HTH_TetR"/>
</dbReference>
<evidence type="ECO:0000256" key="1">
    <source>
        <dbReference type="ARBA" id="ARBA00022491"/>
    </source>
</evidence>
<reference evidence="7 8" key="1">
    <citation type="submission" date="2017-01" db="EMBL/GenBank/DDBJ databases">
        <title>Novel large sulfur bacteria in the metagenomes of groundwater-fed chemosynthetic microbial mats in the Lake Huron basin.</title>
        <authorList>
            <person name="Sharrar A.M."/>
            <person name="Flood B.E."/>
            <person name="Bailey J.V."/>
            <person name="Jones D.S."/>
            <person name="Biddanda B."/>
            <person name="Ruberg S.A."/>
            <person name="Marcus D.N."/>
            <person name="Dick G.J."/>
        </authorList>
    </citation>
    <scope>NUCLEOTIDE SEQUENCE [LARGE SCALE GENOMIC DNA]</scope>
    <source>
        <strain evidence="7">A7</strain>
    </source>
</reference>